<name>A0A0A1NDQ0_RHIZD</name>
<dbReference type="VEuPathDB" id="FungiDB:BCV72DRAFT_271340"/>
<dbReference type="Proteomes" id="UP000242381">
    <property type="component" value="Unassembled WGS sequence"/>
</dbReference>
<organism evidence="1 2">
    <name type="scientific">Rhizopus microsporus</name>
    <dbReference type="NCBI Taxonomy" id="58291"/>
    <lineage>
        <taxon>Eukaryota</taxon>
        <taxon>Fungi</taxon>
        <taxon>Fungi incertae sedis</taxon>
        <taxon>Mucoromycota</taxon>
        <taxon>Mucoromycotina</taxon>
        <taxon>Mucoromycetes</taxon>
        <taxon>Mucorales</taxon>
        <taxon>Mucorineae</taxon>
        <taxon>Rhizopodaceae</taxon>
        <taxon>Rhizopus</taxon>
    </lineage>
</organism>
<reference evidence="1 2" key="1">
    <citation type="journal article" date="2016" name="Proc. Natl. Acad. Sci. U.S.A.">
        <title>Lipid metabolic changes in an early divergent fungus govern the establishment of a mutualistic symbiosis with endobacteria.</title>
        <authorList>
            <person name="Lastovetsky O.A."/>
            <person name="Gaspar M.L."/>
            <person name="Mondo S.J."/>
            <person name="LaButti K.M."/>
            <person name="Sandor L."/>
            <person name="Grigoriev I.V."/>
            <person name="Henry S.A."/>
            <person name="Pawlowska T.E."/>
        </authorList>
    </citation>
    <scope>NUCLEOTIDE SEQUENCE [LARGE SCALE GENOMIC DNA]</scope>
    <source>
        <strain evidence="1 2">ATCC 11559</strain>
    </source>
</reference>
<protein>
    <submittedName>
        <fullName evidence="1">Uncharacterized protein</fullName>
    </submittedName>
</protein>
<evidence type="ECO:0000313" key="1">
    <source>
        <dbReference type="EMBL" id="ORE17637.1"/>
    </source>
</evidence>
<dbReference type="AlphaFoldDB" id="A0A0A1NDQ0"/>
<accession>A0A0A1NDQ0</accession>
<proteinExistence type="predicted"/>
<evidence type="ECO:0000313" key="2">
    <source>
        <dbReference type="Proteomes" id="UP000242381"/>
    </source>
</evidence>
<gene>
    <name evidence="1" type="ORF">BCV71DRAFT_127535</name>
</gene>
<dbReference type="EMBL" id="KV921350">
    <property type="protein sequence ID" value="ORE17637.1"/>
    <property type="molecule type" value="Genomic_DNA"/>
</dbReference>
<sequence length="127" mass="14792">MSLSVTYEALLLLQILRQAPYNNGFRGDFDLIAHHDADYTKQEMEKVGGYFLNEKNDPLGCRDRLCFFISHTMLCRSQTALGMHFADLFSFVLENQGIPEYVHWLQLSLLENQSVWQDWIWLVCSAL</sequence>